<evidence type="ECO:0000313" key="1">
    <source>
        <dbReference type="EMBL" id="MBP1987830.1"/>
    </source>
</evidence>
<dbReference type="OrthoDB" id="330467at2157"/>
<dbReference type="AlphaFoldDB" id="A0A8T4GZH7"/>
<dbReference type="EMBL" id="JAGGLC010000005">
    <property type="protein sequence ID" value="MBP1987830.1"/>
    <property type="molecule type" value="Genomic_DNA"/>
</dbReference>
<keyword evidence="2" id="KW-1185">Reference proteome</keyword>
<dbReference type="InterPro" id="IPR013321">
    <property type="entry name" value="Arc_rbn_hlx_hlx"/>
</dbReference>
<evidence type="ECO:0000313" key="2">
    <source>
        <dbReference type="Proteomes" id="UP000823736"/>
    </source>
</evidence>
<proteinExistence type="predicted"/>
<gene>
    <name evidence="1" type="ORF">J2753_002340</name>
</gene>
<sequence length="106" mass="12016">MSSGSTDKRRVQFRAPESLVERTDALAAVLETNRTDVIISALRDHLRNAAHDDELKQEIAGAYYDGEISFEELRELLGHEEAANFRVLKQQLDEEFIEAVGEELVE</sequence>
<dbReference type="RefSeq" id="WP_209492191.1">
    <property type="nucleotide sequence ID" value="NZ_JAGGLC010000005.1"/>
</dbReference>
<reference evidence="1" key="1">
    <citation type="submission" date="2021-03" db="EMBL/GenBank/DDBJ databases">
        <title>Genomic Encyclopedia of Type Strains, Phase IV (KMG-IV): sequencing the most valuable type-strain genomes for metagenomic binning, comparative biology and taxonomic classification.</title>
        <authorList>
            <person name="Goeker M."/>
        </authorList>
    </citation>
    <scope>NUCLEOTIDE SEQUENCE</scope>
    <source>
        <strain evidence="1">DSM 26232</strain>
    </source>
</reference>
<organism evidence="1 2">
    <name type="scientific">Halolamina salifodinae</name>
    <dbReference type="NCBI Taxonomy" id="1202767"/>
    <lineage>
        <taxon>Archaea</taxon>
        <taxon>Methanobacteriati</taxon>
        <taxon>Methanobacteriota</taxon>
        <taxon>Stenosarchaea group</taxon>
        <taxon>Halobacteria</taxon>
        <taxon>Halobacteriales</taxon>
        <taxon>Haloferacaceae</taxon>
    </lineage>
</organism>
<dbReference type="Proteomes" id="UP000823736">
    <property type="component" value="Unassembled WGS sequence"/>
</dbReference>
<name>A0A8T4GZH7_9EURY</name>
<dbReference type="Gene3D" id="1.10.1220.10">
    <property type="entry name" value="Met repressor-like"/>
    <property type="match status" value="1"/>
</dbReference>
<comment type="caution">
    <text evidence="1">The sequence shown here is derived from an EMBL/GenBank/DDBJ whole genome shotgun (WGS) entry which is preliminary data.</text>
</comment>
<dbReference type="GO" id="GO:0006355">
    <property type="term" value="P:regulation of DNA-templated transcription"/>
    <property type="evidence" value="ECO:0007669"/>
    <property type="project" value="InterPro"/>
</dbReference>
<protein>
    <submittedName>
        <fullName evidence="1">Uncharacterized protein (DUF2267 family)</fullName>
    </submittedName>
</protein>
<accession>A0A8T4GZH7</accession>